<feature type="non-terminal residue" evidence="1">
    <location>
        <position position="1"/>
    </location>
</feature>
<name>A0A4S8KP69_DENBC</name>
<evidence type="ECO:0000313" key="2">
    <source>
        <dbReference type="Proteomes" id="UP000297245"/>
    </source>
</evidence>
<dbReference type="Proteomes" id="UP000297245">
    <property type="component" value="Unassembled WGS sequence"/>
</dbReference>
<proteinExistence type="predicted"/>
<evidence type="ECO:0000313" key="1">
    <source>
        <dbReference type="EMBL" id="THU77484.1"/>
    </source>
</evidence>
<feature type="non-terminal residue" evidence="1">
    <location>
        <position position="80"/>
    </location>
</feature>
<protein>
    <submittedName>
        <fullName evidence="1">Uncharacterized protein</fullName>
    </submittedName>
</protein>
<dbReference type="EMBL" id="ML180423">
    <property type="protein sequence ID" value="THU77484.1"/>
    <property type="molecule type" value="Genomic_DNA"/>
</dbReference>
<accession>A0A4S8KP69</accession>
<dbReference type="AlphaFoldDB" id="A0A4S8KP69"/>
<organism evidence="1 2">
    <name type="scientific">Dendrothele bispora (strain CBS 962.96)</name>
    <dbReference type="NCBI Taxonomy" id="1314807"/>
    <lineage>
        <taxon>Eukaryota</taxon>
        <taxon>Fungi</taxon>
        <taxon>Dikarya</taxon>
        <taxon>Basidiomycota</taxon>
        <taxon>Agaricomycotina</taxon>
        <taxon>Agaricomycetes</taxon>
        <taxon>Agaricomycetidae</taxon>
        <taxon>Agaricales</taxon>
        <taxon>Agaricales incertae sedis</taxon>
        <taxon>Dendrothele</taxon>
    </lineage>
</organism>
<reference evidence="1 2" key="1">
    <citation type="journal article" date="2019" name="Nat. Ecol. Evol.">
        <title>Megaphylogeny resolves global patterns of mushroom evolution.</title>
        <authorList>
            <person name="Varga T."/>
            <person name="Krizsan K."/>
            <person name="Foldi C."/>
            <person name="Dima B."/>
            <person name="Sanchez-Garcia M."/>
            <person name="Sanchez-Ramirez S."/>
            <person name="Szollosi G.J."/>
            <person name="Szarkandi J.G."/>
            <person name="Papp V."/>
            <person name="Albert L."/>
            <person name="Andreopoulos W."/>
            <person name="Angelini C."/>
            <person name="Antonin V."/>
            <person name="Barry K.W."/>
            <person name="Bougher N.L."/>
            <person name="Buchanan P."/>
            <person name="Buyck B."/>
            <person name="Bense V."/>
            <person name="Catcheside P."/>
            <person name="Chovatia M."/>
            <person name="Cooper J."/>
            <person name="Damon W."/>
            <person name="Desjardin D."/>
            <person name="Finy P."/>
            <person name="Geml J."/>
            <person name="Haridas S."/>
            <person name="Hughes K."/>
            <person name="Justo A."/>
            <person name="Karasinski D."/>
            <person name="Kautmanova I."/>
            <person name="Kiss B."/>
            <person name="Kocsube S."/>
            <person name="Kotiranta H."/>
            <person name="LaButti K.M."/>
            <person name="Lechner B.E."/>
            <person name="Liimatainen K."/>
            <person name="Lipzen A."/>
            <person name="Lukacs Z."/>
            <person name="Mihaltcheva S."/>
            <person name="Morgado L.N."/>
            <person name="Niskanen T."/>
            <person name="Noordeloos M.E."/>
            <person name="Ohm R.A."/>
            <person name="Ortiz-Santana B."/>
            <person name="Ovrebo C."/>
            <person name="Racz N."/>
            <person name="Riley R."/>
            <person name="Savchenko A."/>
            <person name="Shiryaev A."/>
            <person name="Soop K."/>
            <person name="Spirin V."/>
            <person name="Szebenyi C."/>
            <person name="Tomsovsky M."/>
            <person name="Tulloss R.E."/>
            <person name="Uehling J."/>
            <person name="Grigoriev I.V."/>
            <person name="Vagvolgyi C."/>
            <person name="Papp T."/>
            <person name="Martin F.M."/>
            <person name="Miettinen O."/>
            <person name="Hibbett D.S."/>
            <person name="Nagy L.G."/>
        </authorList>
    </citation>
    <scope>NUCLEOTIDE SEQUENCE [LARGE SCALE GENOMIC DNA]</scope>
    <source>
        <strain evidence="1 2">CBS 962.96</strain>
    </source>
</reference>
<gene>
    <name evidence="1" type="ORF">K435DRAFT_585614</name>
</gene>
<dbReference type="OrthoDB" id="3257409at2759"/>
<sequence>YIPIIPRLRSFFTNSNLAEKMQYRHRFITGQLGESSSEPDKVKDVFDGKNYKELIGENVIVGDETFQHKYFDNKRDIALS</sequence>
<keyword evidence="2" id="KW-1185">Reference proteome</keyword>